<evidence type="ECO:0000259" key="1">
    <source>
        <dbReference type="SMART" id="SM00905"/>
    </source>
</evidence>
<protein>
    <submittedName>
        <fullName evidence="3">Dihydroneopterin aldolase</fullName>
    </submittedName>
</protein>
<reference evidence="2 5" key="2">
    <citation type="submission" date="2019-12" db="EMBL/GenBank/DDBJ databases">
        <authorList>
            <person name="Zheng J."/>
        </authorList>
    </citation>
    <scope>NUCLEOTIDE SEQUENCE [LARGE SCALE GENOMIC DNA]</scope>
    <source>
        <strain evidence="2 5">DSM 27347</strain>
    </source>
</reference>
<dbReference type="Gene3D" id="3.30.1130.10">
    <property type="match status" value="1"/>
</dbReference>
<dbReference type="GO" id="GO:0006760">
    <property type="term" value="P:folic acid-containing compound metabolic process"/>
    <property type="evidence" value="ECO:0007669"/>
    <property type="project" value="InterPro"/>
</dbReference>
<dbReference type="OrthoDB" id="7594733at2"/>
<dbReference type="Proteomes" id="UP000323502">
    <property type="component" value="Unassembled WGS sequence"/>
</dbReference>
<dbReference type="RefSeq" id="WP_149682026.1">
    <property type="nucleotide sequence ID" value="NZ_FNBI01000003.1"/>
</dbReference>
<feature type="domain" description="Dihydroneopterin aldolase/epimerase" evidence="1">
    <location>
        <begin position="7"/>
        <end position="115"/>
    </location>
</feature>
<sequence length="118" mass="13190">MTGTYTIIVEGLTVEMRLGIHPHEATPQPVRISVWMDLAYPQPLPHDRIEDVLDYDFVRDGVKALADGPGFALQETLCDAVAALCLHDTRVVRVRVRSMKTDIYPDAQVGCEVVRSRT</sequence>
<dbReference type="Proteomes" id="UP000436801">
    <property type="component" value="Unassembled WGS sequence"/>
</dbReference>
<organism evidence="3 4">
    <name type="scientific">Sphingomonas carotinifaciens</name>
    <dbReference type="NCBI Taxonomy" id="1166323"/>
    <lineage>
        <taxon>Bacteria</taxon>
        <taxon>Pseudomonadati</taxon>
        <taxon>Pseudomonadota</taxon>
        <taxon>Alphaproteobacteria</taxon>
        <taxon>Sphingomonadales</taxon>
        <taxon>Sphingomonadaceae</taxon>
        <taxon>Sphingomonas</taxon>
    </lineage>
</organism>
<dbReference type="EMBL" id="FNBI01000003">
    <property type="protein sequence ID" value="SDF32980.1"/>
    <property type="molecule type" value="Genomic_DNA"/>
</dbReference>
<evidence type="ECO:0000313" key="2">
    <source>
        <dbReference type="EMBL" id="MWC43812.1"/>
    </source>
</evidence>
<keyword evidence="4" id="KW-1185">Reference proteome</keyword>
<evidence type="ECO:0000313" key="4">
    <source>
        <dbReference type="Proteomes" id="UP000323502"/>
    </source>
</evidence>
<dbReference type="EMBL" id="WSUT01000005">
    <property type="protein sequence ID" value="MWC43812.1"/>
    <property type="molecule type" value="Genomic_DNA"/>
</dbReference>
<proteinExistence type="predicted"/>
<dbReference type="Pfam" id="PF02152">
    <property type="entry name" value="FolB"/>
    <property type="match status" value="1"/>
</dbReference>
<dbReference type="GO" id="GO:0004150">
    <property type="term" value="F:dihydroneopterin aldolase activity"/>
    <property type="evidence" value="ECO:0007669"/>
    <property type="project" value="InterPro"/>
</dbReference>
<dbReference type="InterPro" id="IPR043133">
    <property type="entry name" value="GTP-CH-I_C/QueF"/>
</dbReference>
<dbReference type="SMART" id="SM00905">
    <property type="entry name" value="FolB"/>
    <property type="match status" value="1"/>
</dbReference>
<dbReference type="SUPFAM" id="SSF55620">
    <property type="entry name" value="Tetrahydrobiopterin biosynthesis enzymes-like"/>
    <property type="match status" value="1"/>
</dbReference>
<accession>A0A1G7K7E7</accession>
<name>A0A1G7K7E7_9SPHN</name>
<evidence type="ECO:0000313" key="5">
    <source>
        <dbReference type="Proteomes" id="UP000436801"/>
    </source>
</evidence>
<gene>
    <name evidence="2" type="ORF">GQR91_09085</name>
    <name evidence="3" type="ORF">SAMN05216557_1031</name>
</gene>
<evidence type="ECO:0000313" key="3">
    <source>
        <dbReference type="EMBL" id="SDF32980.1"/>
    </source>
</evidence>
<reference evidence="3 4" key="1">
    <citation type="submission" date="2016-10" db="EMBL/GenBank/DDBJ databases">
        <authorList>
            <person name="Varghese N."/>
            <person name="Submissions S."/>
        </authorList>
    </citation>
    <scope>NUCLEOTIDE SEQUENCE [LARGE SCALE GENOMIC DNA]</scope>
    <source>
        <strain evidence="3 4">S7-754</strain>
    </source>
</reference>
<dbReference type="InterPro" id="IPR006157">
    <property type="entry name" value="FolB_dom"/>
</dbReference>
<dbReference type="AlphaFoldDB" id="A0A1G7K7E7"/>